<dbReference type="Proteomes" id="UP000182149">
    <property type="component" value="Unassembled WGS sequence"/>
</dbReference>
<dbReference type="InterPro" id="IPR004872">
    <property type="entry name" value="Lipoprotein_NlpA"/>
</dbReference>
<evidence type="ECO:0000256" key="2">
    <source>
        <dbReference type="ARBA" id="ARBA00022729"/>
    </source>
</evidence>
<comment type="similarity">
    <text evidence="6">Belongs to the nlpA lipoprotein family.</text>
</comment>
<dbReference type="AlphaFoldDB" id="A0A1L8QSL5"/>
<dbReference type="EMBL" id="JXKD01000008">
    <property type="protein sequence ID" value="OJG10444.1"/>
    <property type="molecule type" value="Genomic_DNA"/>
</dbReference>
<evidence type="ECO:0000256" key="4">
    <source>
        <dbReference type="ARBA" id="ARBA00023139"/>
    </source>
</evidence>
<comment type="caution">
    <text evidence="9">The sequence shown here is derived from an EMBL/GenBank/DDBJ whole genome shotgun (WGS) entry which is preliminary data.</text>
</comment>
<dbReference type="GO" id="GO:0016020">
    <property type="term" value="C:membrane"/>
    <property type="evidence" value="ECO:0007669"/>
    <property type="project" value="UniProtKB-SubCell"/>
</dbReference>
<keyword evidence="2 8" id="KW-0732">Signal</keyword>
<comment type="subcellular location">
    <subcellularLocation>
        <location evidence="1">Membrane</location>
        <topology evidence="1">Lipid-anchor</topology>
    </subcellularLocation>
</comment>
<evidence type="ECO:0000256" key="8">
    <source>
        <dbReference type="SAM" id="SignalP"/>
    </source>
</evidence>
<evidence type="ECO:0000256" key="6">
    <source>
        <dbReference type="PIRNR" id="PIRNR002854"/>
    </source>
</evidence>
<dbReference type="PROSITE" id="PS51257">
    <property type="entry name" value="PROKAR_LIPOPROTEIN"/>
    <property type="match status" value="1"/>
</dbReference>
<dbReference type="PANTHER" id="PTHR30429:SF3">
    <property type="entry name" value="LIPOPROTEIN"/>
    <property type="match status" value="1"/>
</dbReference>
<keyword evidence="10" id="KW-1185">Reference proteome</keyword>
<proteinExistence type="inferred from homology"/>
<dbReference type="PANTHER" id="PTHR30429">
    <property type="entry name" value="D-METHIONINE-BINDING LIPOPROTEIN METQ"/>
    <property type="match status" value="1"/>
</dbReference>
<organism evidence="9 10">
    <name type="scientific">Enterococcus aquimarinus</name>
    <dbReference type="NCBI Taxonomy" id="328396"/>
    <lineage>
        <taxon>Bacteria</taxon>
        <taxon>Bacillati</taxon>
        <taxon>Bacillota</taxon>
        <taxon>Bacilli</taxon>
        <taxon>Lactobacillales</taxon>
        <taxon>Enterococcaceae</taxon>
        <taxon>Enterococcus</taxon>
    </lineage>
</organism>
<keyword evidence="5 6" id="KW-0449">Lipoprotein</keyword>
<evidence type="ECO:0000256" key="1">
    <source>
        <dbReference type="ARBA" id="ARBA00004635"/>
    </source>
</evidence>
<dbReference type="STRING" id="328396.RU93_GL002223"/>
<dbReference type="Pfam" id="PF03180">
    <property type="entry name" value="Lipoprotein_9"/>
    <property type="match status" value="1"/>
</dbReference>
<feature type="signal peptide" evidence="8">
    <location>
        <begin position="1"/>
        <end position="20"/>
    </location>
</feature>
<evidence type="ECO:0000313" key="9">
    <source>
        <dbReference type="EMBL" id="OJG10444.1"/>
    </source>
</evidence>
<accession>A0A1L8QSL5</accession>
<gene>
    <name evidence="9" type="ORF">RU93_GL002223</name>
</gene>
<keyword evidence="3" id="KW-0472">Membrane</keyword>
<reference evidence="9 10" key="1">
    <citation type="submission" date="2014-12" db="EMBL/GenBank/DDBJ databases">
        <title>Draft genome sequences of 29 type strains of Enterococci.</title>
        <authorList>
            <person name="Zhong Z."/>
            <person name="Sun Z."/>
            <person name="Liu W."/>
            <person name="Zhang W."/>
            <person name="Zhang H."/>
        </authorList>
    </citation>
    <scope>NUCLEOTIDE SEQUENCE [LARGE SCALE GENOMIC DNA]</scope>
    <source>
        <strain evidence="9 10">DSM 17690</strain>
    </source>
</reference>
<dbReference type="Gene3D" id="3.40.190.10">
    <property type="entry name" value="Periplasmic binding protein-like II"/>
    <property type="match status" value="2"/>
</dbReference>
<dbReference type="PIRSF" id="PIRSF002854">
    <property type="entry name" value="MetQ"/>
    <property type="match status" value="1"/>
</dbReference>
<keyword evidence="4" id="KW-0564">Palmitate</keyword>
<name>A0A1L8QSL5_9ENTE</name>
<protein>
    <recommendedName>
        <fullName evidence="6">Lipoprotein</fullName>
    </recommendedName>
</protein>
<evidence type="ECO:0000256" key="7">
    <source>
        <dbReference type="PIRSR" id="PIRSR002854-1"/>
    </source>
</evidence>
<evidence type="ECO:0000313" key="10">
    <source>
        <dbReference type="Proteomes" id="UP000182149"/>
    </source>
</evidence>
<dbReference type="SUPFAM" id="SSF53850">
    <property type="entry name" value="Periplasmic binding protein-like II"/>
    <property type="match status" value="1"/>
</dbReference>
<evidence type="ECO:0000256" key="5">
    <source>
        <dbReference type="ARBA" id="ARBA00023288"/>
    </source>
</evidence>
<feature type="lipid moiety-binding region" description="S-diacylglycerol cysteine" evidence="7">
    <location>
        <position position="23"/>
    </location>
</feature>
<evidence type="ECO:0000256" key="3">
    <source>
        <dbReference type="ARBA" id="ARBA00023136"/>
    </source>
</evidence>
<sequence length="288" mass="31048">MKMKKYLSVGLAAVALLVLATGCGKNDETGVSAAGQTSEQERTTVKLGIIGADTDVWDSVQARLKDEGIDLEYVQFTDYSQPNTALASGDIDLNSFQHQFFLDNFNEEHETDLVSIGNTVNAPLGIYSEKISDIAELKEGDKVAIPNDVTNGGRALILLQSAGLLTVDEAKQQAPTVSDITDNPLNLEIVELDAAQTARALQDVTVSVINSGMAVDAGYIPANDAIYLEPVDEKSRPYVNIIATRAEDADNDIYQKIVAAYQTDETIKVIEETSKGSSIPAWETFGKK</sequence>
<feature type="chain" id="PRO_5039113630" description="Lipoprotein" evidence="8">
    <location>
        <begin position="21"/>
        <end position="288"/>
    </location>
</feature>